<reference evidence="1 2" key="1">
    <citation type="submission" date="2007-10" db="EMBL/GenBank/DDBJ databases">
        <title>Complete sequence of Desulfococcus oleovorans Hxd3.</title>
        <authorList>
            <consortium name="US DOE Joint Genome Institute"/>
            <person name="Copeland A."/>
            <person name="Lucas S."/>
            <person name="Lapidus A."/>
            <person name="Barry K."/>
            <person name="Glavina del Rio T."/>
            <person name="Dalin E."/>
            <person name="Tice H."/>
            <person name="Pitluck S."/>
            <person name="Kiss H."/>
            <person name="Brettin T."/>
            <person name="Bruce D."/>
            <person name="Detter J.C."/>
            <person name="Han C."/>
            <person name="Schmutz J."/>
            <person name="Larimer F."/>
            <person name="Land M."/>
            <person name="Hauser L."/>
            <person name="Kyrpides N."/>
            <person name="Kim E."/>
            <person name="Wawrik B."/>
            <person name="Richardson P."/>
        </authorList>
    </citation>
    <scope>NUCLEOTIDE SEQUENCE [LARGE SCALE GENOMIC DNA]</scope>
    <source>
        <strain evidence="2">DSM 6200 / JCM 39069 / Hxd3</strain>
    </source>
</reference>
<dbReference type="eggNOG" id="ENOG5030I2N">
    <property type="taxonomic scope" value="Bacteria"/>
</dbReference>
<dbReference type="KEGG" id="dol:Dole_1945"/>
<dbReference type="AlphaFoldDB" id="A8ZT66"/>
<gene>
    <name evidence="1" type="ordered locus">Dole_1945</name>
</gene>
<accession>A8ZT66</accession>
<dbReference type="EMBL" id="CP000859">
    <property type="protein sequence ID" value="ABW67749.1"/>
    <property type="molecule type" value="Genomic_DNA"/>
</dbReference>
<dbReference type="InterPro" id="IPR021330">
    <property type="entry name" value="DUF2939"/>
</dbReference>
<name>A8ZT66_DESOH</name>
<organism evidence="1 2">
    <name type="scientific">Desulfosudis oleivorans (strain DSM 6200 / JCM 39069 / Hxd3)</name>
    <name type="common">Desulfococcus oleovorans</name>
    <dbReference type="NCBI Taxonomy" id="96561"/>
    <lineage>
        <taxon>Bacteria</taxon>
        <taxon>Pseudomonadati</taxon>
        <taxon>Thermodesulfobacteriota</taxon>
        <taxon>Desulfobacteria</taxon>
        <taxon>Desulfobacterales</taxon>
        <taxon>Desulfosudaceae</taxon>
        <taxon>Desulfosudis</taxon>
    </lineage>
</organism>
<keyword evidence="2" id="KW-1185">Reference proteome</keyword>
<protein>
    <recommendedName>
        <fullName evidence="3">DUF2939 domain-containing protein</fullName>
    </recommendedName>
</protein>
<dbReference type="HOGENOM" id="CLU_089890_1_0_7"/>
<dbReference type="Proteomes" id="UP000008561">
    <property type="component" value="Chromosome"/>
</dbReference>
<sequence>MGALSVLVLGGVILSPFYSVYQIRNSIAENDAKKLSHYVEFPQLRKNLKDQLNQTLESKFARKSVETESRFSDVTYKFAQRFSNQLVDAYVTPKGLGRFMGVEGGKAPRYSGDKGESQPSGNEKRFKLLKNTRFSFASTRTFILSMPAKNDKTIKLVLSRDRFLWKLNNIVLPISNK</sequence>
<dbReference type="Pfam" id="PF11159">
    <property type="entry name" value="DUF2939"/>
    <property type="match status" value="1"/>
</dbReference>
<proteinExistence type="predicted"/>
<dbReference type="STRING" id="96561.Dole_1945"/>
<evidence type="ECO:0000313" key="1">
    <source>
        <dbReference type="EMBL" id="ABW67749.1"/>
    </source>
</evidence>
<evidence type="ECO:0000313" key="2">
    <source>
        <dbReference type="Proteomes" id="UP000008561"/>
    </source>
</evidence>
<evidence type="ECO:0008006" key="3">
    <source>
        <dbReference type="Google" id="ProtNLM"/>
    </source>
</evidence>